<name>A0AC34R1F4_9BILA</name>
<evidence type="ECO:0000313" key="1">
    <source>
        <dbReference type="Proteomes" id="UP000887576"/>
    </source>
</evidence>
<evidence type="ECO:0000313" key="2">
    <source>
        <dbReference type="WBParaSite" id="JU765_v2.g247.t1"/>
    </source>
</evidence>
<dbReference type="Proteomes" id="UP000887576">
    <property type="component" value="Unplaced"/>
</dbReference>
<proteinExistence type="predicted"/>
<accession>A0AC34R1F4</accession>
<organism evidence="1 2">
    <name type="scientific">Panagrolaimus sp. JU765</name>
    <dbReference type="NCBI Taxonomy" id="591449"/>
    <lineage>
        <taxon>Eukaryota</taxon>
        <taxon>Metazoa</taxon>
        <taxon>Ecdysozoa</taxon>
        <taxon>Nematoda</taxon>
        <taxon>Chromadorea</taxon>
        <taxon>Rhabditida</taxon>
        <taxon>Tylenchina</taxon>
        <taxon>Panagrolaimomorpha</taxon>
        <taxon>Panagrolaimoidea</taxon>
        <taxon>Panagrolaimidae</taxon>
        <taxon>Panagrolaimus</taxon>
    </lineage>
</organism>
<sequence length="255" mass="30183">MTIYEAEMVYRPSFRPLNGDFDVSLQVLLEKCMAFDTDKPQFWHSVIDKTAEKTKKIGYHMLKWAATVQELSWPEISTAYMKLHLGPLPIPSDRYEEIAVKVQKEFEIRGVESYAYQVLVTESQNMMKFWIRTIKEEDYTSVLNHLNLNVHVFRFSKNDEERAENASRWLAEKREAILQAIEVVKNYEFPLHVLRYLEEKTGPLLSDDSYHSLIIMKNMKTSYDKVLESNQTNCIIFHYSPFNLLFGKWKIIFFL</sequence>
<protein>
    <submittedName>
        <fullName evidence="2">Uncharacterized protein</fullName>
    </submittedName>
</protein>
<reference evidence="2" key="1">
    <citation type="submission" date="2022-11" db="UniProtKB">
        <authorList>
            <consortium name="WormBaseParasite"/>
        </authorList>
    </citation>
    <scope>IDENTIFICATION</scope>
</reference>
<dbReference type="WBParaSite" id="JU765_v2.g247.t1">
    <property type="protein sequence ID" value="JU765_v2.g247.t1"/>
    <property type="gene ID" value="JU765_v2.g247"/>
</dbReference>